<feature type="compositionally biased region" description="Polar residues" evidence="2">
    <location>
        <begin position="505"/>
        <end position="516"/>
    </location>
</feature>
<feature type="compositionally biased region" description="Acidic residues" evidence="2">
    <location>
        <begin position="466"/>
        <end position="498"/>
    </location>
</feature>
<reference evidence="5 6" key="1">
    <citation type="journal article" date="2003" name="PLoS Biol.">
        <title>The genome sequence of Caenorhabditis briggsae: a platform for comparative genomics.</title>
        <authorList>
            <person name="Stein L.D."/>
            <person name="Bao Z."/>
            <person name="Blasiar D."/>
            <person name="Blumenthal T."/>
            <person name="Brent M.R."/>
            <person name="Chen N."/>
            <person name="Chinwalla A."/>
            <person name="Clarke L."/>
            <person name="Clee C."/>
            <person name="Coghlan A."/>
            <person name="Coulson A."/>
            <person name="D'Eustachio P."/>
            <person name="Fitch D.H."/>
            <person name="Fulton L.A."/>
            <person name="Fulton R.E."/>
            <person name="Griffiths-Jones S."/>
            <person name="Harris T.W."/>
            <person name="Hillier L.W."/>
            <person name="Kamath R."/>
            <person name="Kuwabara P.E."/>
            <person name="Mardis E.R."/>
            <person name="Marra M.A."/>
            <person name="Miner T.L."/>
            <person name="Minx P."/>
            <person name="Mullikin J.C."/>
            <person name="Plumb R.W."/>
            <person name="Rogers J."/>
            <person name="Schein J.E."/>
            <person name="Sohrmann M."/>
            <person name="Spieth J."/>
            <person name="Stajich J.E."/>
            <person name="Wei C."/>
            <person name="Willey D."/>
            <person name="Wilson R.K."/>
            <person name="Durbin R."/>
            <person name="Waterston R.H."/>
        </authorList>
    </citation>
    <scope>NUCLEOTIDE SEQUENCE [LARGE SCALE GENOMIC DNA]</scope>
    <source>
        <strain evidence="5 6">AF16</strain>
    </source>
</reference>
<sequence>MSGWSCLSPETKQKVVQKLDLMSRIALGSTCRADRDIVNSTKLYIPRVRIAKNEDDCLLMIYSGVNQFLRMEFSERADGVLISRSQNSFNPEHKSFKLIPFDMTFGTSTLAMFIAVNVLSKPNILVGTIEWNNVDQFKMLCELMFNEFRRTNNFFVTSLDALPKIRVRNVEVLGAPDSHLLFFKIVCDKSVLEKVVRVGIVMNDVWQNPRMVSETSVIRNGEKHLSVLSGIVMRDCAGVASIFETLESALDAEPSDGEYVFHTIRDLGMGASEHFDLLDVPVQKLKEKVTMKRFTRKNGAYVFRFNKSSCGFFIYAVLADHENKFLELFQKETCGIGQFCKKCANPFDYWHYSNITRRIFHEPKWTETPDADSETLTKESMDSEMRVEKRKLKEMEEQNKGIKYRPWGFRNINPHMEEEPEILDEEEAKAVEEQKRERRFVESMIETFAGTLSGPNFIPKPNTPEKDEESDGESDGGSSEDDSEAQDMSDDVTTEESDKEGLEVENSSASEITAPQENAQIVDQSLAKDLSYSKIVIFSFIWFIISVPVSIYVYRALSII</sequence>
<accession>B6IFU5</accession>
<dbReference type="GeneID" id="68918678"/>
<keyword evidence="6" id="KW-1185">Reference proteome</keyword>
<gene>
    <name evidence="5 7" type="ORF">CBG27222</name>
    <name evidence="5" type="ORF">CBG_27222</name>
</gene>
<evidence type="ECO:0000256" key="3">
    <source>
        <dbReference type="SAM" id="Phobius"/>
    </source>
</evidence>
<organism evidence="5 6">
    <name type="scientific">Caenorhabditis briggsae</name>
    <dbReference type="NCBI Taxonomy" id="6238"/>
    <lineage>
        <taxon>Eukaryota</taxon>
        <taxon>Metazoa</taxon>
        <taxon>Ecdysozoa</taxon>
        <taxon>Nematoda</taxon>
        <taxon>Chromadorea</taxon>
        <taxon>Rhabditida</taxon>
        <taxon>Rhabditina</taxon>
        <taxon>Rhabditomorpha</taxon>
        <taxon>Rhabditoidea</taxon>
        <taxon>Rhabditidae</taxon>
        <taxon>Peloderinae</taxon>
        <taxon>Caenorhabditis</taxon>
    </lineage>
</organism>
<keyword evidence="1" id="KW-0175">Coiled coil</keyword>
<dbReference type="PANTHER" id="PTHR35366:SF3">
    <property type="entry name" value="CW-TYPE DOMAIN-CONTAINING PROTEIN"/>
    <property type="match status" value="1"/>
</dbReference>
<dbReference type="PANTHER" id="PTHR35366">
    <property type="entry name" value="PROTEIN CBG18620"/>
    <property type="match status" value="1"/>
</dbReference>
<feature type="domain" description="F-box" evidence="4">
    <location>
        <begin position="4"/>
        <end position="45"/>
    </location>
</feature>
<feature type="transmembrane region" description="Helical" evidence="3">
    <location>
        <begin position="535"/>
        <end position="554"/>
    </location>
</feature>
<evidence type="ECO:0000313" key="6">
    <source>
        <dbReference type="Proteomes" id="UP000008549"/>
    </source>
</evidence>
<keyword evidence="3" id="KW-0812">Transmembrane</keyword>
<evidence type="ECO:0000313" key="5">
    <source>
        <dbReference type="EMBL" id="CAR98761.1"/>
    </source>
</evidence>
<dbReference type="WormBase" id="CBG27222">
    <property type="protein sequence ID" value="CBP28675"/>
    <property type="gene ID" value="WBGene00088636"/>
</dbReference>
<dbReference type="CTD" id="68918678"/>
<keyword evidence="3" id="KW-0472">Membrane</keyword>
<keyword evidence="3" id="KW-1133">Transmembrane helix</keyword>
<evidence type="ECO:0000313" key="7">
    <source>
        <dbReference type="WormBase" id="CBG27222"/>
    </source>
</evidence>
<protein>
    <submittedName>
        <fullName evidence="5">Protein CBG27222</fullName>
    </submittedName>
</protein>
<dbReference type="Pfam" id="PF00646">
    <property type="entry name" value="F-box"/>
    <property type="match status" value="1"/>
</dbReference>
<name>B6IFU5_CAEBR</name>
<evidence type="ECO:0000256" key="2">
    <source>
        <dbReference type="SAM" id="MobiDB-lite"/>
    </source>
</evidence>
<feature type="coiled-coil region" evidence="1">
    <location>
        <begin position="378"/>
        <end position="405"/>
    </location>
</feature>
<dbReference type="OMA" id="WETINIL"/>
<dbReference type="eggNOG" id="ENOG502TJQ7">
    <property type="taxonomic scope" value="Eukaryota"/>
</dbReference>
<dbReference type="RefSeq" id="XP_045098331.1">
    <property type="nucleotide sequence ID" value="XM_045238134.1"/>
</dbReference>
<dbReference type="KEGG" id="cbr:CBG_27222"/>
<proteinExistence type="predicted"/>
<dbReference type="EMBL" id="HE601135">
    <property type="protein sequence ID" value="CAR98761.1"/>
    <property type="molecule type" value="Genomic_DNA"/>
</dbReference>
<evidence type="ECO:0000259" key="4">
    <source>
        <dbReference type="Pfam" id="PF00646"/>
    </source>
</evidence>
<evidence type="ECO:0000256" key="1">
    <source>
        <dbReference type="SAM" id="Coils"/>
    </source>
</evidence>
<dbReference type="Proteomes" id="UP000008549">
    <property type="component" value="Unassembled WGS sequence"/>
</dbReference>
<dbReference type="InParanoid" id="B6IFU5"/>
<dbReference type="AlphaFoldDB" id="B6IFU5"/>
<dbReference type="InterPro" id="IPR001810">
    <property type="entry name" value="F-box_dom"/>
</dbReference>
<reference evidence="5 6" key="2">
    <citation type="journal article" date="2011" name="PLoS Genet.">
        <title>Caenorhabditis briggsae recombinant inbred line genotypes reveal inter-strain incompatibility and the evolution of recombination.</title>
        <authorList>
            <person name="Ross J.A."/>
            <person name="Koboldt D.C."/>
            <person name="Staisch J.E."/>
            <person name="Chamberlin H.M."/>
            <person name="Gupta B.P."/>
            <person name="Miller R.D."/>
            <person name="Baird S.E."/>
            <person name="Haag E.S."/>
        </authorList>
    </citation>
    <scope>NUCLEOTIDE SEQUENCE [LARGE SCALE GENOMIC DNA]</scope>
    <source>
        <strain evidence="5 6">AF16</strain>
    </source>
</reference>
<feature type="region of interest" description="Disordered" evidence="2">
    <location>
        <begin position="451"/>
        <end position="516"/>
    </location>
</feature>
<dbReference type="HOGENOM" id="CLU_035641_1_1_1"/>